<sequence length="67" mass="7636">MESIDDFCFCNLGSSSTLTRKRLVGVPEKRVEASAESHRSDGRRRMETTSLTSEEARRVVSQRWCKA</sequence>
<feature type="compositionally biased region" description="Basic and acidic residues" evidence="1">
    <location>
        <begin position="29"/>
        <end position="47"/>
    </location>
</feature>
<name>A0A8D9DP00_BRACM</name>
<proteinExistence type="predicted"/>
<organism evidence="2 3">
    <name type="scientific">Brassica campestris</name>
    <name type="common">Field mustard</name>
    <dbReference type="NCBI Taxonomy" id="3711"/>
    <lineage>
        <taxon>Eukaryota</taxon>
        <taxon>Viridiplantae</taxon>
        <taxon>Streptophyta</taxon>
        <taxon>Embryophyta</taxon>
        <taxon>Tracheophyta</taxon>
        <taxon>Spermatophyta</taxon>
        <taxon>Magnoliopsida</taxon>
        <taxon>eudicotyledons</taxon>
        <taxon>Gunneridae</taxon>
        <taxon>Pentapetalae</taxon>
        <taxon>rosids</taxon>
        <taxon>malvids</taxon>
        <taxon>Brassicales</taxon>
        <taxon>Brassicaceae</taxon>
        <taxon>Brassiceae</taxon>
        <taxon>Brassica</taxon>
    </lineage>
</organism>
<gene>
    <name evidence="2" type="ORF">BRAPAZ1V2_A05P43540.2</name>
</gene>
<dbReference type="EMBL" id="LS974621">
    <property type="protein sequence ID" value="CAG7877833.1"/>
    <property type="molecule type" value="Genomic_DNA"/>
</dbReference>
<evidence type="ECO:0000313" key="2">
    <source>
        <dbReference type="EMBL" id="CAG7877833.1"/>
    </source>
</evidence>
<accession>A0A8D9DP00</accession>
<evidence type="ECO:0000313" key="3">
    <source>
        <dbReference type="Proteomes" id="UP000694005"/>
    </source>
</evidence>
<dbReference type="AlphaFoldDB" id="A0A8D9DP00"/>
<dbReference type="Gramene" id="A05p43540.2_BraZ1">
    <property type="protein sequence ID" value="A05p43540.2_BraZ1.CDS"/>
    <property type="gene ID" value="A05g43540.2_BraZ1"/>
</dbReference>
<reference evidence="2 3" key="1">
    <citation type="submission" date="2021-07" db="EMBL/GenBank/DDBJ databases">
        <authorList>
            <consortium name="Genoscope - CEA"/>
            <person name="William W."/>
        </authorList>
    </citation>
    <scope>NUCLEOTIDE SEQUENCE [LARGE SCALE GENOMIC DNA]</scope>
</reference>
<evidence type="ECO:0000256" key="1">
    <source>
        <dbReference type="SAM" id="MobiDB-lite"/>
    </source>
</evidence>
<feature type="region of interest" description="Disordered" evidence="1">
    <location>
        <begin position="29"/>
        <end position="53"/>
    </location>
</feature>
<protein>
    <submittedName>
        <fullName evidence="2">Uncharacterized protein</fullName>
    </submittedName>
</protein>
<dbReference type="Proteomes" id="UP000694005">
    <property type="component" value="Chromosome A05"/>
</dbReference>